<evidence type="ECO:0000313" key="1">
    <source>
        <dbReference type="EMBL" id="MEU1956116.1"/>
    </source>
</evidence>
<gene>
    <name evidence="1" type="ORF">ABZ510_30255</name>
</gene>
<name>A0ABV2WZ51_9NOCA</name>
<comment type="caution">
    <text evidence="1">The sequence shown here is derived from an EMBL/GenBank/DDBJ whole genome shotgun (WGS) entry which is preliminary data.</text>
</comment>
<sequence length="134" mass="14774">MESRELRRRHRLLEQENEVLRRAAVCLPWAQLPEGDLPLVKELAADGIPVVVTWRVLARQPYYRRLADPLTPAELAEACSANALFGVDPDDPEFGYRFLADEAEAAGAPVAGADLLGKPVGSAFGKPRRRSGKR</sequence>
<organism evidence="1 2">
    <name type="scientific">Nocardia rhamnosiphila</name>
    <dbReference type="NCBI Taxonomy" id="426716"/>
    <lineage>
        <taxon>Bacteria</taxon>
        <taxon>Bacillati</taxon>
        <taxon>Actinomycetota</taxon>
        <taxon>Actinomycetes</taxon>
        <taxon>Mycobacteriales</taxon>
        <taxon>Nocardiaceae</taxon>
        <taxon>Nocardia</taxon>
    </lineage>
</organism>
<dbReference type="Proteomes" id="UP001550628">
    <property type="component" value="Unassembled WGS sequence"/>
</dbReference>
<accession>A0ABV2WZ51</accession>
<keyword evidence="2" id="KW-1185">Reference proteome</keyword>
<dbReference type="RefSeq" id="WP_356959495.1">
    <property type="nucleotide sequence ID" value="NZ_JBEYBD010000029.1"/>
</dbReference>
<evidence type="ECO:0000313" key="2">
    <source>
        <dbReference type="Proteomes" id="UP001550628"/>
    </source>
</evidence>
<reference evidence="1 2" key="1">
    <citation type="submission" date="2024-06" db="EMBL/GenBank/DDBJ databases">
        <title>The Natural Products Discovery Center: Release of the First 8490 Sequenced Strains for Exploring Actinobacteria Biosynthetic Diversity.</title>
        <authorList>
            <person name="Kalkreuter E."/>
            <person name="Kautsar S.A."/>
            <person name="Yang D."/>
            <person name="Bader C.D."/>
            <person name="Teijaro C.N."/>
            <person name="Fluegel L."/>
            <person name="Davis C.M."/>
            <person name="Simpson J.R."/>
            <person name="Lauterbach L."/>
            <person name="Steele A.D."/>
            <person name="Gui C."/>
            <person name="Meng S."/>
            <person name="Li G."/>
            <person name="Viehrig K."/>
            <person name="Ye F."/>
            <person name="Su P."/>
            <person name="Kiefer A.F."/>
            <person name="Nichols A."/>
            <person name="Cepeda A.J."/>
            <person name="Yan W."/>
            <person name="Fan B."/>
            <person name="Jiang Y."/>
            <person name="Adhikari A."/>
            <person name="Zheng C.-J."/>
            <person name="Schuster L."/>
            <person name="Cowan T.M."/>
            <person name="Smanski M.J."/>
            <person name="Chevrette M.G."/>
            <person name="De Carvalho L.P.S."/>
            <person name="Shen B."/>
        </authorList>
    </citation>
    <scope>NUCLEOTIDE SEQUENCE [LARGE SCALE GENOMIC DNA]</scope>
    <source>
        <strain evidence="1 2">NPDC019708</strain>
    </source>
</reference>
<proteinExistence type="predicted"/>
<protein>
    <submittedName>
        <fullName evidence="1">Uncharacterized protein</fullName>
    </submittedName>
</protein>
<dbReference type="EMBL" id="JBEYBF010000032">
    <property type="protein sequence ID" value="MEU1956116.1"/>
    <property type="molecule type" value="Genomic_DNA"/>
</dbReference>